<protein>
    <submittedName>
        <fullName evidence="1">Uncharacterized protein</fullName>
    </submittedName>
</protein>
<name>A0ACC1P965_9APHY</name>
<organism evidence="1 2">
    <name type="scientific">Trametes sanguinea</name>
    <dbReference type="NCBI Taxonomy" id="158606"/>
    <lineage>
        <taxon>Eukaryota</taxon>
        <taxon>Fungi</taxon>
        <taxon>Dikarya</taxon>
        <taxon>Basidiomycota</taxon>
        <taxon>Agaricomycotina</taxon>
        <taxon>Agaricomycetes</taxon>
        <taxon>Polyporales</taxon>
        <taxon>Polyporaceae</taxon>
        <taxon>Trametes</taxon>
    </lineage>
</organism>
<accession>A0ACC1P965</accession>
<comment type="caution">
    <text evidence="1">The sequence shown here is derived from an EMBL/GenBank/DDBJ whole genome shotgun (WGS) entry which is preliminary data.</text>
</comment>
<sequence length="443" mass="47682">MSLTPIVTQNSTNNSSVNSSGVVSGPSTPVTPSFTDSAIISNDRRSSIDHTQVVANASEATTRLLSQQALQSSTSEEHPTQWLPVSSGPLMAPLLQHAFPSYPSILQASAFQMPDNGSLLGGGTAGFSGPGDSTYPNQAFPALTPISTLPFSQFASLASIGQLVASVPPDMVTGITATASFVPRPGLICSLSQVPDPRRQHPNGLIRSSRWVYTKTSLTAVRISPTFNGGISKTGLLPRTAVSRISAEQSSAADAHGNTVHSHRAAHIREHFHNFCVYLHDRPGGAPDTWVLMPSVTTMRQVSLVRPSPIAPTTYPASPFCSPILPSLVLNSVRTYLCLSDPAVLRSPPYVIGLEVTQVRPNSDPIPYSDPVPSDYPFRRNLQPSPPTPTYSDPLLGLVPNIKLQCACWMRATCPELQYCESDWKTHDLAKTEYPQWKASYNK</sequence>
<evidence type="ECO:0000313" key="1">
    <source>
        <dbReference type="EMBL" id="KAJ2988035.1"/>
    </source>
</evidence>
<dbReference type="EMBL" id="JANSHE010003037">
    <property type="protein sequence ID" value="KAJ2988035.1"/>
    <property type="molecule type" value="Genomic_DNA"/>
</dbReference>
<gene>
    <name evidence="1" type="ORF">NUW54_g9240</name>
</gene>
<reference evidence="1" key="1">
    <citation type="submission" date="2022-08" db="EMBL/GenBank/DDBJ databases">
        <title>Genome Sequence of Pycnoporus sanguineus.</title>
        <authorList>
            <person name="Buettner E."/>
        </authorList>
    </citation>
    <scope>NUCLEOTIDE SEQUENCE</scope>
    <source>
        <strain evidence="1">CG-C14</strain>
    </source>
</reference>
<dbReference type="Proteomes" id="UP001144978">
    <property type="component" value="Unassembled WGS sequence"/>
</dbReference>
<keyword evidence="2" id="KW-1185">Reference proteome</keyword>
<proteinExistence type="predicted"/>
<evidence type="ECO:0000313" key="2">
    <source>
        <dbReference type="Proteomes" id="UP001144978"/>
    </source>
</evidence>